<organism evidence="5 6">
    <name type="scientific">Fraxinus pennsylvanica</name>
    <dbReference type="NCBI Taxonomy" id="56036"/>
    <lineage>
        <taxon>Eukaryota</taxon>
        <taxon>Viridiplantae</taxon>
        <taxon>Streptophyta</taxon>
        <taxon>Embryophyta</taxon>
        <taxon>Tracheophyta</taxon>
        <taxon>Spermatophyta</taxon>
        <taxon>Magnoliopsida</taxon>
        <taxon>eudicotyledons</taxon>
        <taxon>Gunneridae</taxon>
        <taxon>Pentapetalae</taxon>
        <taxon>asterids</taxon>
        <taxon>lamiids</taxon>
        <taxon>Lamiales</taxon>
        <taxon>Oleaceae</taxon>
        <taxon>Oleeae</taxon>
        <taxon>Fraxinus</taxon>
    </lineage>
</organism>
<dbReference type="PANTHER" id="PTHR42825">
    <property type="entry name" value="AMINO ACID AMINOTRANSFERASE"/>
    <property type="match status" value="1"/>
</dbReference>
<keyword evidence="4" id="KW-0472">Membrane</keyword>
<dbReference type="InterPro" id="IPR005786">
    <property type="entry name" value="B_amino_transII"/>
</dbReference>
<reference evidence="5" key="1">
    <citation type="submission" date="2023-05" db="EMBL/GenBank/DDBJ databases">
        <authorList>
            <person name="Huff M."/>
        </authorList>
    </citation>
    <scope>NUCLEOTIDE SEQUENCE</scope>
</reference>
<evidence type="ECO:0000256" key="1">
    <source>
        <dbReference type="ARBA" id="ARBA00001933"/>
    </source>
</evidence>
<dbReference type="GO" id="GO:0004084">
    <property type="term" value="F:branched-chain-amino-acid transaminase activity"/>
    <property type="evidence" value="ECO:0007669"/>
    <property type="project" value="InterPro"/>
</dbReference>
<comment type="similarity">
    <text evidence="2">Belongs to the class-IV pyridoxal-phosphate-dependent aminotransferase family.</text>
</comment>
<dbReference type="Gene3D" id="3.20.10.10">
    <property type="entry name" value="D-amino Acid Aminotransferase, subunit A, domain 2"/>
    <property type="match status" value="1"/>
</dbReference>
<keyword evidence="6" id="KW-1185">Reference proteome</keyword>
<evidence type="ECO:0000256" key="4">
    <source>
        <dbReference type="SAM" id="Phobius"/>
    </source>
</evidence>
<protein>
    <submittedName>
        <fullName evidence="5">Uncharacterized protein</fullName>
    </submittedName>
</protein>
<proteinExistence type="inferred from homology"/>
<evidence type="ECO:0000256" key="3">
    <source>
        <dbReference type="ARBA" id="ARBA00022898"/>
    </source>
</evidence>
<dbReference type="InterPro" id="IPR001544">
    <property type="entry name" value="Aminotrans_IV"/>
</dbReference>
<keyword evidence="4" id="KW-0812">Transmembrane</keyword>
<keyword evidence="3" id="KW-0663">Pyridoxal phosphate</keyword>
<dbReference type="InterPro" id="IPR036038">
    <property type="entry name" value="Aminotransferase-like"/>
</dbReference>
<dbReference type="GO" id="GO:0009081">
    <property type="term" value="P:branched-chain amino acid metabolic process"/>
    <property type="evidence" value="ECO:0007669"/>
    <property type="project" value="InterPro"/>
</dbReference>
<sequence length="247" mass="27452">MVHNTRQMVCKQLPNVKCPNLSSLRLVIHFFSLLCCLLSANYLDVRRPDLPSVAATACCRVADRLDSQLSSPFSSIPAKDSPQSFTRQLSLKEMELSEDYTCVITHGRYALHCIVVEYNAKRCWKHLEDLTKICWTMLGHAISTPAINGTILPGITRRSIIDVARSQGFQIVQERLVTVDELHDAEEVFCTGRAVVISSVGSITYVGKRVTYGSDGVGAVSQQLYSSLTSLQMGLAEDKLDWIVELK</sequence>
<evidence type="ECO:0000256" key="2">
    <source>
        <dbReference type="ARBA" id="ARBA00009320"/>
    </source>
</evidence>
<dbReference type="EMBL" id="OU503051">
    <property type="protein sequence ID" value="CAI9778855.1"/>
    <property type="molecule type" value="Genomic_DNA"/>
</dbReference>
<dbReference type="AlphaFoldDB" id="A0AAD2E8V2"/>
<dbReference type="InterPro" id="IPR043132">
    <property type="entry name" value="BCAT-like_C"/>
</dbReference>
<accession>A0AAD2E8V2</accession>
<keyword evidence="4" id="KW-1133">Transmembrane helix</keyword>
<gene>
    <name evidence="5" type="ORF">FPE_LOCUS26285</name>
</gene>
<feature type="transmembrane region" description="Helical" evidence="4">
    <location>
        <begin position="23"/>
        <end position="43"/>
    </location>
</feature>
<dbReference type="SUPFAM" id="SSF56752">
    <property type="entry name" value="D-aminoacid aminotransferase-like PLP-dependent enzymes"/>
    <property type="match status" value="1"/>
</dbReference>
<comment type="cofactor">
    <cofactor evidence="1">
        <name>pyridoxal 5'-phosphate</name>
        <dbReference type="ChEBI" id="CHEBI:597326"/>
    </cofactor>
</comment>
<evidence type="ECO:0000313" key="6">
    <source>
        <dbReference type="Proteomes" id="UP000834106"/>
    </source>
</evidence>
<dbReference type="Proteomes" id="UP000834106">
    <property type="component" value="Chromosome 16"/>
</dbReference>
<dbReference type="GO" id="GO:0009507">
    <property type="term" value="C:chloroplast"/>
    <property type="evidence" value="ECO:0007669"/>
    <property type="project" value="TreeGrafter"/>
</dbReference>
<dbReference type="Pfam" id="PF01063">
    <property type="entry name" value="Aminotran_4"/>
    <property type="match status" value="1"/>
</dbReference>
<evidence type="ECO:0000313" key="5">
    <source>
        <dbReference type="EMBL" id="CAI9778855.1"/>
    </source>
</evidence>
<name>A0AAD2E8V2_9LAMI</name>
<dbReference type="PANTHER" id="PTHR42825:SF2">
    <property type="entry name" value="BRANCHED-CHAIN-AMINO-ACID AMINOTRANSFERASE 3, CHLOROPLASTIC-RELATED"/>
    <property type="match status" value="1"/>
</dbReference>